<dbReference type="InterPro" id="IPR017039">
    <property type="entry name" value="Virul_fac_BrkB"/>
</dbReference>
<keyword evidence="9" id="KW-1185">Reference proteome</keyword>
<evidence type="ECO:0000256" key="1">
    <source>
        <dbReference type="ARBA" id="ARBA00004651"/>
    </source>
</evidence>
<feature type="transmembrane region" description="Helical" evidence="7">
    <location>
        <begin position="154"/>
        <end position="178"/>
    </location>
</feature>
<dbReference type="PANTHER" id="PTHR30213">
    <property type="entry name" value="INNER MEMBRANE PROTEIN YHJD"/>
    <property type="match status" value="1"/>
</dbReference>
<accession>A0A4R5W5L6</accession>
<proteinExistence type="inferred from homology"/>
<feature type="transmembrane region" description="Helical" evidence="7">
    <location>
        <begin position="267"/>
        <end position="289"/>
    </location>
</feature>
<dbReference type="AlphaFoldDB" id="A0A4R5W5L6"/>
<comment type="caution">
    <text evidence="7">Lacks conserved residue(s) required for the propagation of feature annotation.</text>
</comment>
<keyword evidence="3" id="KW-0997">Cell inner membrane</keyword>
<dbReference type="PANTHER" id="PTHR30213:SF0">
    <property type="entry name" value="UPF0761 MEMBRANE PROTEIN YIHY"/>
    <property type="match status" value="1"/>
</dbReference>
<comment type="caution">
    <text evidence="8">The sequence shown here is derived from an EMBL/GenBank/DDBJ whole genome shotgun (WGS) entry which is preliminary data.</text>
</comment>
<dbReference type="GO" id="GO:0005886">
    <property type="term" value="C:plasma membrane"/>
    <property type="evidence" value="ECO:0007669"/>
    <property type="project" value="UniProtKB-SubCell"/>
</dbReference>
<name>A0A4R5W5L6_9BURK</name>
<dbReference type="OrthoDB" id="9808671at2"/>
<comment type="similarity">
    <text evidence="7">Belongs to the UPF0761 family.</text>
</comment>
<feature type="transmembrane region" description="Helical" evidence="7">
    <location>
        <begin position="114"/>
        <end position="133"/>
    </location>
</feature>
<organism evidence="8 9">
    <name type="scientific">Sapientia aquatica</name>
    <dbReference type="NCBI Taxonomy" id="1549640"/>
    <lineage>
        <taxon>Bacteria</taxon>
        <taxon>Pseudomonadati</taxon>
        <taxon>Pseudomonadota</taxon>
        <taxon>Betaproteobacteria</taxon>
        <taxon>Burkholderiales</taxon>
        <taxon>Oxalobacteraceae</taxon>
        <taxon>Sapientia</taxon>
    </lineage>
</organism>
<keyword evidence="4 7" id="KW-0812">Transmembrane</keyword>
<dbReference type="RefSeq" id="WP_133324673.1">
    <property type="nucleotide sequence ID" value="NZ_SMYL01000001.1"/>
</dbReference>
<keyword evidence="5 7" id="KW-1133">Transmembrane helix</keyword>
<evidence type="ECO:0000313" key="8">
    <source>
        <dbReference type="EMBL" id="TDK68220.1"/>
    </source>
</evidence>
<dbReference type="InterPro" id="IPR023679">
    <property type="entry name" value="UPF0761_bac"/>
</dbReference>
<feature type="transmembrane region" description="Helical" evidence="7">
    <location>
        <begin position="193"/>
        <end position="212"/>
    </location>
</feature>
<sequence>MTSPSHYLHALKQRLKTVSVFGWRLTQIRSLLRFAIKRIVQGQLAQVAGSLTFTTVLALVPLLTIALAIFTVFPLFTTFRASLEAYFIQSLMPKAIATNILNYLNQFASKATRLSAYGAVALMVTSVAMLGTIERVFNQIWRVKQKRPILKSMLVYWALITLAPLLIGVSLTVTSYLFEATSDVVGTIPGSKILYTIASIIFTTSAFALLYVSVPNRRIEWRDAAWGGLVAGILFEIAKRIFASFVIHIPTYTVVYGAVAVVPIFLIWIYTSWLITLFGAVITASLPIVKYERWWYVPRPGGRFVDAMAVLETLFLTRQHSNNAGISSWDIRQQTRLGFDEIEELLTQMSKAGWVGRLHAEEIVVKKKTPLVGSEWWVMLVNPSVIPMSQVYRLFLFESQSDTRLSKKVEAAIEQGLQESLESYFLSQR</sequence>
<dbReference type="Proteomes" id="UP000294829">
    <property type="component" value="Unassembled WGS sequence"/>
</dbReference>
<feature type="transmembrane region" description="Helical" evidence="7">
    <location>
        <begin position="47"/>
        <end position="73"/>
    </location>
</feature>
<dbReference type="Pfam" id="PF03631">
    <property type="entry name" value="Virul_fac_BrkB"/>
    <property type="match status" value="1"/>
</dbReference>
<comment type="subcellular location">
    <subcellularLocation>
        <location evidence="1 7">Cell membrane</location>
        <topology evidence="1 7">Multi-pass membrane protein</topology>
    </subcellularLocation>
</comment>
<evidence type="ECO:0000313" key="9">
    <source>
        <dbReference type="Proteomes" id="UP000294829"/>
    </source>
</evidence>
<dbReference type="EMBL" id="SMYL01000001">
    <property type="protein sequence ID" value="TDK68220.1"/>
    <property type="molecule type" value="Genomic_DNA"/>
</dbReference>
<reference evidence="8 9" key="1">
    <citation type="submission" date="2019-03" db="EMBL/GenBank/DDBJ databases">
        <title>Sapientia aquatica gen. nov., sp. nov., isolated from a crater lake.</title>
        <authorList>
            <person name="Felfoldi T."/>
            <person name="Szabo A."/>
            <person name="Toth E."/>
            <person name="Schumann P."/>
            <person name="Keki Z."/>
            <person name="Marialigeti K."/>
            <person name="Mathe I."/>
        </authorList>
    </citation>
    <scope>NUCLEOTIDE SEQUENCE [LARGE SCALE GENOMIC DNA]</scope>
    <source>
        <strain evidence="8 9">SA-152</strain>
    </source>
</reference>
<evidence type="ECO:0000256" key="6">
    <source>
        <dbReference type="ARBA" id="ARBA00023136"/>
    </source>
</evidence>
<protein>
    <recommendedName>
        <fullName evidence="7">UPF0761 membrane protein E2I14_01340</fullName>
    </recommendedName>
</protein>
<evidence type="ECO:0000256" key="4">
    <source>
        <dbReference type="ARBA" id="ARBA00022692"/>
    </source>
</evidence>
<gene>
    <name evidence="8" type="ORF">E2I14_01340</name>
</gene>
<evidence type="ECO:0000256" key="2">
    <source>
        <dbReference type="ARBA" id="ARBA00022475"/>
    </source>
</evidence>
<evidence type="ECO:0000256" key="3">
    <source>
        <dbReference type="ARBA" id="ARBA00022519"/>
    </source>
</evidence>
<keyword evidence="2 7" id="KW-1003">Cell membrane</keyword>
<dbReference type="NCBIfam" id="TIGR00765">
    <property type="entry name" value="yihY_not_rbn"/>
    <property type="match status" value="1"/>
</dbReference>
<evidence type="ECO:0000256" key="7">
    <source>
        <dbReference type="HAMAP-Rule" id="MF_00672"/>
    </source>
</evidence>
<dbReference type="HAMAP" id="MF_00672">
    <property type="entry name" value="UPF0761"/>
    <property type="match status" value="1"/>
</dbReference>
<evidence type="ECO:0000256" key="5">
    <source>
        <dbReference type="ARBA" id="ARBA00022989"/>
    </source>
</evidence>
<keyword evidence="6 7" id="KW-0472">Membrane</keyword>